<reference evidence="2" key="1">
    <citation type="submission" date="2020-08" db="EMBL/GenBank/DDBJ databases">
        <title>Genome public.</title>
        <authorList>
            <person name="Liu C."/>
            <person name="Sun Q."/>
        </authorList>
    </citation>
    <scope>NUCLEOTIDE SEQUENCE</scope>
    <source>
        <strain evidence="2">NSJ-53</strain>
    </source>
</reference>
<organism evidence="2 3">
    <name type="scientific">Gehongia tenuis</name>
    <dbReference type="NCBI Taxonomy" id="2763655"/>
    <lineage>
        <taxon>Bacteria</taxon>
        <taxon>Bacillati</taxon>
        <taxon>Bacillota</taxon>
        <taxon>Clostridia</taxon>
        <taxon>Christensenellales</taxon>
        <taxon>Christensenellaceae</taxon>
        <taxon>Gehongia</taxon>
    </lineage>
</organism>
<proteinExistence type="predicted"/>
<dbReference type="AlphaFoldDB" id="A0A926D3L0"/>
<dbReference type="InterPro" id="IPR049369">
    <property type="entry name" value="BF1531-like_N"/>
</dbReference>
<dbReference type="InterPro" id="IPR036412">
    <property type="entry name" value="HAD-like_sf"/>
</dbReference>
<dbReference type="InterPro" id="IPR010033">
    <property type="entry name" value="HAD_SF_ppase_IIIC"/>
</dbReference>
<dbReference type="Gene3D" id="3.40.50.1000">
    <property type="entry name" value="HAD superfamily/HAD-like"/>
    <property type="match status" value="1"/>
</dbReference>
<dbReference type="InterPro" id="IPR036514">
    <property type="entry name" value="SGNH_hydro_sf"/>
</dbReference>
<name>A0A926D3L0_9FIRM</name>
<dbReference type="Pfam" id="PF21211">
    <property type="entry name" value="FkbH_N"/>
    <property type="match status" value="1"/>
</dbReference>
<comment type="caution">
    <text evidence="2">The sequence shown here is derived from an EMBL/GenBank/DDBJ whole genome shotgun (WGS) entry which is preliminary data.</text>
</comment>
<evidence type="ECO:0000259" key="1">
    <source>
        <dbReference type="Pfam" id="PF21211"/>
    </source>
</evidence>
<dbReference type="NCBIfam" id="TIGR01686">
    <property type="entry name" value="FkbH"/>
    <property type="match status" value="1"/>
</dbReference>
<feature type="domain" description="BF1531-like N-terminal" evidence="1">
    <location>
        <begin position="24"/>
        <end position="217"/>
    </location>
</feature>
<evidence type="ECO:0000313" key="3">
    <source>
        <dbReference type="Proteomes" id="UP000623172"/>
    </source>
</evidence>
<dbReference type="InterPro" id="IPR023214">
    <property type="entry name" value="HAD_sf"/>
</dbReference>
<dbReference type="NCBIfam" id="TIGR01681">
    <property type="entry name" value="HAD-SF-IIIC"/>
    <property type="match status" value="1"/>
</dbReference>
<accession>A0A926D3L0</accession>
<dbReference type="RefSeq" id="WP_249314697.1">
    <property type="nucleotide sequence ID" value="NZ_JACRSR010000001.1"/>
</dbReference>
<protein>
    <submittedName>
        <fullName evidence="2">HAD-IIIC family phosphatase</fullName>
    </submittedName>
</protein>
<dbReference type="SUPFAM" id="SSF56784">
    <property type="entry name" value="HAD-like"/>
    <property type="match status" value="1"/>
</dbReference>
<dbReference type="InterPro" id="IPR010037">
    <property type="entry name" value="FkbH_domain"/>
</dbReference>
<dbReference type="Proteomes" id="UP000623172">
    <property type="component" value="Unassembled WGS sequence"/>
</dbReference>
<dbReference type="EMBL" id="JACRSR010000001">
    <property type="protein sequence ID" value="MBC8530727.1"/>
    <property type="molecule type" value="Genomic_DNA"/>
</dbReference>
<gene>
    <name evidence="2" type="ORF">H8696_02575</name>
</gene>
<sequence length="577" mass="65765">MSVEYSWKDIKTAAQLAGDMTRSLVIIGDFATQHLAVALQGTFVLSHIDYAVHDTDYDQINAQILDPDSELYQASPDAVLFACCTAKLYDAYCSTPLNDRIHFAEKQAEILASFRQRLIKQTHCKIFQLTYPLMDDATFGNYACKVESSFPFQLKKLNYLLGEAALNEPGYTLIDMDLIQARLGQADFASDKMYFIARMPYSQKTLQYIAAHIADILRSAMGHIHKCVVLDLDNTLWGGVIGDDGIHGIEIGELGIGRAFLCFQQWLKELQLRGILLAVCSKNNEATAKEPFEKHPDMLLKLDDFAIFVANWEDKASNIKFIQKSLNIGMDSMVFIDDNVFERNVVRSLIPDIVVPEMPEDPAEYVSYLRRLNLFETTSYSDNDASRTQQYQERMKSLKAQAEFSNYDDYLKSLEMKATVSAFDPFHYPRIAQLTQRSNQFNLRTGRYTEDEIADLANNPQVITIWFGLKDRFASHGLISLVILDKRDENTLFVREWLMSCRVLKRGMEEYVADTIIRTAAENGFDTVVGEYLPTAKNGMVADLYERMGFDKSGESFVAHPDTYHYHTTHIDRENET</sequence>
<evidence type="ECO:0000313" key="2">
    <source>
        <dbReference type="EMBL" id="MBC8530727.1"/>
    </source>
</evidence>
<dbReference type="Gene3D" id="3.40.50.1110">
    <property type="entry name" value="SGNH hydrolase"/>
    <property type="match status" value="1"/>
</dbReference>
<keyword evidence="3" id="KW-1185">Reference proteome</keyword>